<evidence type="ECO:0000313" key="1">
    <source>
        <dbReference type="EMBL" id="MCR0234021.1"/>
    </source>
</evidence>
<dbReference type="RefSeq" id="WP_227761271.1">
    <property type="nucleotide sequence ID" value="NZ_AP025565.1"/>
</dbReference>
<reference evidence="1" key="1">
    <citation type="journal article" date="2022" name="Clin. Infect. Dis.">
        <title>Association between Clostridium innocuum and antibiotic-associated diarrhea in adults and children: A cross-sectional study and comparative genomics analysis.</title>
        <authorList>
            <person name="Cherny K.E."/>
            <person name="Muscat E.B."/>
            <person name="Balaji A."/>
            <person name="Mukherjee J."/>
            <person name="Ozer E.A."/>
            <person name="Angarone M.P."/>
            <person name="Hauser A.R."/>
            <person name="Sichel J.S."/>
            <person name="Amponsah E."/>
            <person name="Kociolek L.K."/>
        </authorList>
    </citation>
    <scope>NUCLEOTIDE SEQUENCE</scope>
    <source>
        <strain evidence="1">NU1-AC-029v</strain>
    </source>
</reference>
<name>A0AAP2UPF2_CLOIN</name>
<dbReference type="Proteomes" id="UP001203972">
    <property type="component" value="Unassembled WGS sequence"/>
</dbReference>
<protein>
    <submittedName>
        <fullName evidence="1">DUF2974 domain-containing protein</fullName>
    </submittedName>
</protein>
<dbReference type="GeneID" id="61928288"/>
<comment type="caution">
    <text evidence="1">The sequence shown here is derived from an EMBL/GenBank/DDBJ whole genome shotgun (WGS) entry which is preliminary data.</text>
</comment>
<evidence type="ECO:0000313" key="2">
    <source>
        <dbReference type="Proteomes" id="UP001203972"/>
    </source>
</evidence>
<dbReference type="EMBL" id="JAKTMA010000027">
    <property type="protein sequence ID" value="MCR0234021.1"/>
    <property type="molecule type" value="Genomic_DNA"/>
</dbReference>
<dbReference type="SUPFAM" id="SSF53474">
    <property type="entry name" value="alpha/beta-Hydrolases"/>
    <property type="match status" value="1"/>
</dbReference>
<gene>
    <name evidence="1" type="ORF">MKC95_14700</name>
</gene>
<dbReference type="Gene3D" id="3.40.50.1820">
    <property type="entry name" value="alpha/beta hydrolase"/>
    <property type="match status" value="1"/>
</dbReference>
<organism evidence="1 2">
    <name type="scientific">Clostridium innocuum</name>
    <dbReference type="NCBI Taxonomy" id="1522"/>
    <lineage>
        <taxon>Bacteria</taxon>
        <taxon>Bacillati</taxon>
        <taxon>Bacillota</taxon>
        <taxon>Clostridia</taxon>
        <taxon>Eubacteriales</taxon>
        <taxon>Clostridiaceae</taxon>
        <taxon>Clostridium</taxon>
    </lineage>
</organism>
<dbReference type="InterPro" id="IPR029058">
    <property type="entry name" value="AB_hydrolase_fold"/>
</dbReference>
<accession>A0AAP2UPF2</accession>
<dbReference type="InterPro" id="IPR024499">
    <property type="entry name" value="Mbeg1-like"/>
</dbReference>
<proteinExistence type="predicted"/>
<dbReference type="AlphaFoldDB" id="A0AAP2UPF2"/>
<sequence length="437" mass="51971">MMKKVRVMTMLCEKTFYELSLLSYFDTYAVNIPVSDMIRHIQEDEQLMQDYGQYPDFQNNMKLVRQINPDEYAHMTVKEWYNDNADSGVVYYTFEMEDALIFAFRGSEKLDDVHHKTGWQDWKDNFRMFLKDPTWQQILTLHQIQKTDIQKPFYMCGHSKGGNLSLYVALTMKKELQDYLVKVVSFNAPGITKPILSLYEQRAKDPEFLEKLLIFENENDCVSAFFENLKEPVYVRSCYPCTNMEELYHNHNLYAMDFRDNAYVMAEKKTVMPKFFYHFINDFFMNLKEERVQRVVAKMDEYFDSGCSMEELYKLMLVDVSRYVSLFEDIPEEEMATITLQDLIDRRKTKLIMDKVKELQPNKTLQKMADTVRISSPVAKLNEIDMKEITQGLIDNYELMVKEKTKEFQAMITENNEKIMHAIRSIRNREGDSQERI</sequence>
<dbReference type="Pfam" id="PF11187">
    <property type="entry name" value="Mbeg1-like"/>
    <property type="match status" value="1"/>
</dbReference>